<dbReference type="Pfam" id="PF00881">
    <property type="entry name" value="Nitroreductase"/>
    <property type="match status" value="1"/>
</dbReference>
<sequence length="190" mass="20971">MFNDLSSPLSLLETRRSGKPRDMVAPGPSEEELARILAVAARVPDHGKIAPWRFLIIGPDRRDAFQALLEEVYREEKPEAGRLELESVAQFAQQAPTLIVVLYKPNAERSIPLSEQRDSAACAAMQLENAATASGYVSGWITGWAAFSDGVHARLCEEGEEIVGFVFMGTPGKPLEERPRPALNEIVRTW</sequence>
<dbReference type="Proteomes" id="UP000198462">
    <property type="component" value="Unassembled WGS sequence"/>
</dbReference>
<comment type="caution">
    <text evidence="10">The sequence shown here is derived from an EMBL/GenBank/DDBJ whole genome shotgun (WGS) entry which is preliminary data.</text>
</comment>
<dbReference type="SUPFAM" id="SSF55469">
    <property type="entry name" value="FMN-dependent nitroreductase-like"/>
    <property type="match status" value="1"/>
</dbReference>
<dbReference type="EC" id="1.-.-.-" evidence="7"/>
<keyword evidence="6 7" id="KW-0520">NAD</keyword>
<evidence type="ECO:0000256" key="6">
    <source>
        <dbReference type="ARBA" id="ARBA00023027"/>
    </source>
</evidence>
<feature type="binding site" description="in other chain" evidence="8">
    <location>
        <begin position="15"/>
        <end position="17"/>
    </location>
    <ligand>
        <name>FMN</name>
        <dbReference type="ChEBI" id="CHEBI:58210"/>
        <note>ligand shared between dimeric partners</note>
    </ligand>
</feature>
<dbReference type="EMBL" id="NFZT01000001">
    <property type="protein sequence ID" value="OWV32607.1"/>
    <property type="molecule type" value="Genomic_DNA"/>
</dbReference>
<dbReference type="GO" id="GO:0016491">
    <property type="term" value="F:oxidoreductase activity"/>
    <property type="evidence" value="ECO:0007669"/>
    <property type="project" value="UniProtKB-UniRule"/>
</dbReference>
<comment type="cofactor">
    <cofactor evidence="8">
        <name>FMN</name>
        <dbReference type="ChEBI" id="CHEBI:58210"/>
    </cofactor>
    <text evidence="8">Binds 1 FMN per subunit.</text>
</comment>
<evidence type="ECO:0000256" key="4">
    <source>
        <dbReference type="ARBA" id="ARBA00022857"/>
    </source>
</evidence>
<dbReference type="PANTHER" id="PTHR43821">
    <property type="entry name" value="NAD(P)H NITROREDUCTASE YDJA-RELATED"/>
    <property type="match status" value="1"/>
</dbReference>
<feature type="binding site" evidence="8">
    <location>
        <position position="42"/>
    </location>
    <ligand>
        <name>FMN</name>
        <dbReference type="ChEBI" id="CHEBI:58210"/>
        <note>ligand shared between dimeric partners</note>
    </ligand>
</feature>
<comment type="similarity">
    <text evidence="1 7">Belongs to the nitroreductase family.</text>
</comment>
<keyword evidence="3 7" id="KW-0288">FMN</keyword>
<evidence type="ECO:0000313" key="10">
    <source>
        <dbReference type="EMBL" id="OWV32607.1"/>
    </source>
</evidence>
<keyword evidence="4 7" id="KW-0521">NADP</keyword>
<accession>A0A219B2N0</accession>
<dbReference type="PIRSF" id="PIRSF000232">
    <property type="entry name" value="YdjA"/>
    <property type="match status" value="1"/>
</dbReference>
<dbReference type="RefSeq" id="WP_088711400.1">
    <property type="nucleotide sequence ID" value="NZ_NFZT01000001.1"/>
</dbReference>
<dbReference type="OrthoDB" id="9804207at2"/>
<keyword evidence="2 7" id="KW-0285">Flavoprotein</keyword>
<evidence type="ECO:0000256" key="2">
    <source>
        <dbReference type="ARBA" id="ARBA00022630"/>
    </source>
</evidence>
<feature type="binding site" evidence="8">
    <location>
        <position position="46"/>
    </location>
    <ligand>
        <name>FMN</name>
        <dbReference type="ChEBI" id="CHEBI:58210"/>
        <note>ligand shared between dimeric partners</note>
    </ligand>
</feature>
<dbReference type="CDD" id="cd02135">
    <property type="entry name" value="YdjA-like"/>
    <property type="match status" value="1"/>
</dbReference>
<dbReference type="InterPro" id="IPR029479">
    <property type="entry name" value="Nitroreductase"/>
</dbReference>
<feature type="binding site" description="in other chain" evidence="8">
    <location>
        <begin position="140"/>
        <end position="142"/>
    </location>
    <ligand>
        <name>FMN</name>
        <dbReference type="ChEBI" id="CHEBI:58210"/>
        <note>ligand shared between dimeric partners</note>
    </ligand>
</feature>
<evidence type="ECO:0000313" key="11">
    <source>
        <dbReference type="Proteomes" id="UP000198462"/>
    </source>
</evidence>
<dbReference type="InterPro" id="IPR000415">
    <property type="entry name" value="Nitroreductase-like"/>
</dbReference>
<organism evidence="10 11">
    <name type="scientific">Pacificimonas flava</name>
    <dbReference type="NCBI Taxonomy" id="1234595"/>
    <lineage>
        <taxon>Bacteria</taxon>
        <taxon>Pseudomonadati</taxon>
        <taxon>Pseudomonadota</taxon>
        <taxon>Alphaproteobacteria</taxon>
        <taxon>Sphingomonadales</taxon>
        <taxon>Sphingosinicellaceae</taxon>
        <taxon>Pacificimonas</taxon>
    </lineage>
</organism>
<evidence type="ECO:0000256" key="8">
    <source>
        <dbReference type="PIRSR" id="PIRSR000232-1"/>
    </source>
</evidence>
<evidence type="ECO:0000259" key="9">
    <source>
        <dbReference type="Pfam" id="PF00881"/>
    </source>
</evidence>
<proteinExistence type="inferred from homology"/>
<keyword evidence="11" id="KW-1185">Reference proteome</keyword>
<evidence type="ECO:0000256" key="5">
    <source>
        <dbReference type="ARBA" id="ARBA00023002"/>
    </source>
</evidence>
<feature type="domain" description="Nitroreductase" evidence="9">
    <location>
        <begin position="26"/>
        <end position="169"/>
    </location>
</feature>
<dbReference type="PANTHER" id="PTHR43821:SF1">
    <property type="entry name" value="NAD(P)H NITROREDUCTASE YDJA-RELATED"/>
    <property type="match status" value="1"/>
</dbReference>
<evidence type="ECO:0000256" key="3">
    <source>
        <dbReference type="ARBA" id="ARBA00022643"/>
    </source>
</evidence>
<keyword evidence="5 7" id="KW-0560">Oxidoreductase</keyword>
<evidence type="ECO:0000256" key="1">
    <source>
        <dbReference type="ARBA" id="ARBA00007118"/>
    </source>
</evidence>
<dbReference type="Gene3D" id="3.40.109.10">
    <property type="entry name" value="NADH Oxidase"/>
    <property type="match status" value="1"/>
</dbReference>
<dbReference type="AlphaFoldDB" id="A0A219B2N0"/>
<gene>
    <name evidence="10" type="ORF">B5C34_03500</name>
</gene>
<name>A0A219B2N0_9SPHN</name>
<evidence type="ECO:0000256" key="7">
    <source>
        <dbReference type="PIRNR" id="PIRNR000232"/>
    </source>
</evidence>
<dbReference type="InterPro" id="IPR052530">
    <property type="entry name" value="NAD(P)H_nitroreductase"/>
</dbReference>
<dbReference type="InterPro" id="IPR026021">
    <property type="entry name" value="YdjA-like"/>
</dbReference>
<protein>
    <recommendedName>
        <fullName evidence="7">Putative NAD(P)H nitroreductase</fullName>
        <ecNumber evidence="7">1.-.-.-</ecNumber>
    </recommendedName>
</protein>
<reference evidence="11" key="1">
    <citation type="submission" date="2017-05" db="EMBL/GenBank/DDBJ databases">
        <authorList>
            <person name="Lin X."/>
        </authorList>
    </citation>
    <scope>NUCLEOTIDE SEQUENCE [LARGE SCALE GENOMIC DNA]</scope>
    <source>
        <strain evidence="11">JLT2012</strain>
    </source>
</reference>